<keyword evidence="13" id="KW-1133">Transmembrane helix</keyword>
<evidence type="ECO:0000256" key="3">
    <source>
        <dbReference type="ARBA" id="ARBA00022617"/>
    </source>
</evidence>
<dbReference type="Proteomes" id="UP000536275">
    <property type="component" value="Unassembled WGS sequence"/>
</dbReference>
<gene>
    <name evidence="15" type="ORF">FOB64_003561</name>
</gene>
<comment type="caution">
    <text evidence="15">The sequence shown here is derived from an EMBL/GenBank/DDBJ whole genome shotgun (WGS) entry which is preliminary data.</text>
</comment>
<keyword evidence="4 13" id="KW-0812">Transmembrane</keyword>
<dbReference type="InterPro" id="IPR036400">
    <property type="entry name" value="Cyt_B5-like_heme/steroid_sf"/>
</dbReference>
<keyword evidence="5 13" id="KW-0479">Metal-binding</keyword>
<name>A0A8H6F2L9_CANAX</name>
<reference evidence="15 16" key="1">
    <citation type="submission" date="2020-03" db="EMBL/GenBank/DDBJ databases">
        <title>FDA dAtabase for Regulatory Grade micrObial Sequences (FDA-ARGOS): Supporting development and validation of Infectious Disease Dx tests.</title>
        <authorList>
            <person name="Campos J."/>
            <person name="Goldberg B."/>
            <person name="Tallon L."/>
            <person name="Sadzewicz L."/>
            <person name="Vavikolanu K."/>
            <person name="Mehta A."/>
            <person name="Aluvathingal J."/>
            <person name="Nadendla S."/>
            <person name="Nandy P."/>
            <person name="Geyer C."/>
            <person name="Yan Y."/>
            <person name="Sichtig H."/>
        </authorList>
    </citation>
    <scope>NUCLEOTIDE SEQUENCE [LARGE SCALE GENOMIC DNA]</scope>
    <source>
        <strain evidence="15 16">FDAARGOS_656</strain>
    </source>
</reference>
<dbReference type="InterPro" id="IPR001199">
    <property type="entry name" value="Cyt_B5-like_heme/steroid-bd"/>
</dbReference>
<proteinExistence type="inferred from homology"/>
<keyword evidence="10 13" id="KW-0472">Membrane</keyword>
<dbReference type="GO" id="GO:0005789">
    <property type="term" value="C:endoplasmic reticulum membrane"/>
    <property type="evidence" value="ECO:0007669"/>
    <property type="project" value="UniProtKB-SubCell"/>
</dbReference>
<evidence type="ECO:0000256" key="6">
    <source>
        <dbReference type="ARBA" id="ARBA00022824"/>
    </source>
</evidence>
<evidence type="ECO:0000256" key="2">
    <source>
        <dbReference type="ARBA" id="ARBA00022448"/>
    </source>
</evidence>
<dbReference type="PANTHER" id="PTHR19359:SF150">
    <property type="entry name" value="CYTOCHROME B5"/>
    <property type="match status" value="1"/>
</dbReference>
<dbReference type="GO" id="GO:0020037">
    <property type="term" value="F:heme binding"/>
    <property type="evidence" value="ECO:0007669"/>
    <property type="project" value="UniProtKB-UniRule"/>
</dbReference>
<dbReference type="PRINTS" id="PR00363">
    <property type="entry name" value="CYTOCHROMEB5"/>
</dbReference>
<evidence type="ECO:0000256" key="10">
    <source>
        <dbReference type="ARBA" id="ARBA00023136"/>
    </source>
</evidence>
<dbReference type="Pfam" id="PF00173">
    <property type="entry name" value="Cyt-b5"/>
    <property type="match status" value="1"/>
</dbReference>
<comment type="subcellular location">
    <subcellularLocation>
        <location evidence="1">Endoplasmic reticulum membrane</location>
        <topology evidence="1">Single-pass membrane protein</topology>
        <orientation evidence="1">Cytoplasmic side</orientation>
    </subcellularLocation>
    <subcellularLocation>
        <location evidence="11">Microsome membrane</location>
        <topology evidence="11">Single-pass membrane protein</topology>
        <orientation evidence="11">Cytoplasmic side</orientation>
    </subcellularLocation>
</comment>
<dbReference type="EMBL" id="JABWAD010000048">
    <property type="protein sequence ID" value="KAF6069045.1"/>
    <property type="molecule type" value="Genomic_DNA"/>
</dbReference>
<dbReference type="GO" id="GO:0046872">
    <property type="term" value="F:metal ion binding"/>
    <property type="evidence" value="ECO:0007669"/>
    <property type="project" value="UniProtKB-UniRule"/>
</dbReference>
<evidence type="ECO:0000256" key="9">
    <source>
        <dbReference type="ARBA" id="ARBA00023004"/>
    </source>
</evidence>
<dbReference type="AlphaFoldDB" id="A0A8H6F2L9"/>
<keyword evidence="7" id="KW-0492">Microsome</keyword>
<sequence length="131" mass="14627">MSEETVTIYDYEEVSKHRTHDDLWVVLNGKVYNISSYIDEHPGGEEVILDVAGEDATEAFDDIGHSDEAHEILQKLYIGNLKGAKPVEAKHAQSYATEDSGINFPLIAVGVFYLHLVLIITKLTLLKTKNL</sequence>
<dbReference type="SMART" id="SM01117">
    <property type="entry name" value="Cyt-b5"/>
    <property type="match status" value="1"/>
</dbReference>
<dbReference type="InterPro" id="IPR018506">
    <property type="entry name" value="Cyt_B5_heme-BS"/>
</dbReference>
<dbReference type="InterPro" id="IPR050668">
    <property type="entry name" value="Cytochrome_b5"/>
</dbReference>
<dbReference type="PROSITE" id="PS50255">
    <property type="entry name" value="CYTOCHROME_B5_2"/>
    <property type="match status" value="1"/>
</dbReference>
<evidence type="ECO:0000256" key="11">
    <source>
        <dbReference type="ARBA" id="ARBA00037877"/>
    </source>
</evidence>
<accession>A0A8H6F2L9</accession>
<evidence type="ECO:0000259" key="14">
    <source>
        <dbReference type="PROSITE" id="PS50255"/>
    </source>
</evidence>
<evidence type="ECO:0000256" key="1">
    <source>
        <dbReference type="ARBA" id="ARBA00004131"/>
    </source>
</evidence>
<evidence type="ECO:0000256" key="4">
    <source>
        <dbReference type="ARBA" id="ARBA00022692"/>
    </source>
</evidence>
<keyword evidence="6" id="KW-0256">Endoplasmic reticulum</keyword>
<organism evidence="15 16">
    <name type="scientific">Candida albicans</name>
    <name type="common">Yeast</name>
    <dbReference type="NCBI Taxonomy" id="5476"/>
    <lineage>
        <taxon>Eukaryota</taxon>
        <taxon>Fungi</taxon>
        <taxon>Dikarya</taxon>
        <taxon>Ascomycota</taxon>
        <taxon>Saccharomycotina</taxon>
        <taxon>Pichiomycetes</taxon>
        <taxon>Debaryomycetaceae</taxon>
        <taxon>Candida/Lodderomyces clade</taxon>
        <taxon>Candida</taxon>
    </lineage>
</organism>
<dbReference type="PROSITE" id="PS00191">
    <property type="entry name" value="CYTOCHROME_B5_1"/>
    <property type="match status" value="1"/>
</dbReference>
<feature type="transmembrane region" description="Helical" evidence="13">
    <location>
        <begin position="104"/>
        <end position="125"/>
    </location>
</feature>
<dbReference type="Gene3D" id="3.10.120.10">
    <property type="entry name" value="Cytochrome b5-like heme/steroid binding domain"/>
    <property type="match status" value="1"/>
</dbReference>
<evidence type="ECO:0000313" key="15">
    <source>
        <dbReference type="EMBL" id="KAF6069045.1"/>
    </source>
</evidence>
<dbReference type="SUPFAM" id="SSF55856">
    <property type="entry name" value="Cytochrome b5-like heme/steroid binding domain"/>
    <property type="match status" value="1"/>
</dbReference>
<feature type="domain" description="Cytochrome b5 heme-binding" evidence="14">
    <location>
        <begin position="6"/>
        <end position="82"/>
    </location>
</feature>
<keyword evidence="9 13" id="KW-0408">Iron</keyword>
<evidence type="ECO:0000256" key="8">
    <source>
        <dbReference type="ARBA" id="ARBA00022982"/>
    </source>
</evidence>
<evidence type="ECO:0000256" key="7">
    <source>
        <dbReference type="ARBA" id="ARBA00022848"/>
    </source>
</evidence>
<keyword evidence="2" id="KW-0813">Transport</keyword>
<keyword evidence="8" id="KW-0249">Electron transport</keyword>
<dbReference type="PANTHER" id="PTHR19359">
    <property type="entry name" value="CYTOCHROME B5"/>
    <property type="match status" value="1"/>
</dbReference>
<evidence type="ECO:0000256" key="12">
    <source>
        <dbReference type="ARBA" id="ARBA00038168"/>
    </source>
</evidence>
<dbReference type="FunFam" id="3.10.120.10:FF:000002">
    <property type="entry name" value="Cytochrome b5 type B"/>
    <property type="match status" value="1"/>
</dbReference>
<evidence type="ECO:0000256" key="13">
    <source>
        <dbReference type="RuleBase" id="RU362121"/>
    </source>
</evidence>
<protein>
    <submittedName>
        <fullName evidence="15">Cytochrome b5-like Heme/Steroid binding domain family protein</fullName>
    </submittedName>
</protein>
<evidence type="ECO:0000256" key="5">
    <source>
        <dbReference type="ARBA" id="ARBA00022723"/>
    </source>
</evidence>
<dbReference type="GO" id="GO:0016126">
    <property type="term" value="P:sterol biosynthetic process"/>
    <property type="evidence" value="ECO:0007669"/>
    <property type="project" value="TreeGrafter"/>
</dbReference>
<keyword evidence="3 13" id="KW-0349">Heme</keyword>
<evidence type="ECO:0000313" key="16">
    <source>
        <dbReference type="Proteomes" id="UP000536275"/>
    </source>
</evidence>
<comment type="similarity">
    <text evidence="12 13">Belongs to the cytochrome b5 family.</text>
</comment>